<keyword evidence="1" id="KW-0472">Membrane</keyword>
<keyword evidence="2" id="KW-0496">Mitochondrion</keyword>
<organism evidence="2">
    <name type="scientific">Euplotes aediculatus</name>
    <name type="common">Ciliate</name>
    <dbReference type="NCBI Taxonomy" id="5940"/>
    <lineage>
        <taxon>Eukaryota</taxon>
        <taxon>Sar</taxon>
        <taxon>Alveolata</taxon>
        <taxon>Ciliophora</taxon>
        <taxon>Intramacronucleata</taxon>
        <taxon>Spirotrichea</taxon>
        <taxon>Hypotrichia</taxon>
        <taxon>Euplotida</taxon>
        <taxon>Euplotidae</taxon>
        <taxon>Euplotes</taxon>
    </lineage>
</organism>
<feature type="transmembrane region" description="Helical" evidence="1">
    <location>
        <begin position="82"/>
        <end position="100"/>
    </location>
</feature>
<feature type="transmembrane region" description="Helical" evidence="1">
    <location>
        <begin position="112"/>
        <end position="127"/>
    </location>
</feature>
<sequence length="156" mass="18451">MLSFIYFKKLLAYYSTFSTNQYWFKSLYNYSTISSSFAFLYIFNFKHLNKFSRILNLFNIYFFRKEIFYTKLKYSRVPQFDTSATAAAAFLSASVGILICEKTGFELMDGGDFLYLILYIGIVYWSLTHLVRLMNSSTFLLSYWFLLGWSLVKSIL</sequence>
<protein>
    <submittedName>
        <fullName evidence="2">Uncharacterized protein</fullName>
    </submittedName>
</protein>
<accession>A0A8A9WN34</accession>
<gene>
    <name evidence="2" type="primary">ORF135</name>
</gene>
<proteinExistence type="predicted"/>
<reference evidence="2" key="1">
    <citation type="journal article" date="2021" name="Front. Mar. Sci.">
        <title>Molecular phylogenetic and evolutionary analyses of Euplotes species living in freshwater and marine habitats: a mitogenomic perspective.</title>
        <authorList>
            <person name="Huang N."/>
            <person name="Chen S."/>
            <person name="Miao M."/>
        </authorList>
    </citation>
    <scope>NUCLEOTIDE SEQUENCE</scope>
</reference>
<evidence type="ECO:0000256" key="1">
    <source>
        <dbReference type="SAM" id="Phobius"/>
    </source>
</evidence>
<name>A0A8A9WN34_EUPAE</name>
<feature type="transmembrane region" description="Helical" evidence="1">
    <location>
        <begin position="27"/>
        <end position="45"/>
    </location>
</feature>
<evidence type="ECO:0000313" key="2">
    <source>
        <dbReference type="EMBL" id="QTT61024.1"/>
    </source>
</evidence>
<geneLocation type="mitochondrion" evidence="2"/>
<dbReference type="EMBL" id="MT665958">
    <property type="protein sequence ID" value="QTT61024.1"/>
    <property type="molecule type" value="Genomic_DNA"/>
</dbReference>
<keyword evidence="1" id="KW-1133">Transmembrane helix</keyword>
<keyword evidence="1" id="KW-0812">Transmembrane</keyword>
<dbReference type="AlphaFoldDB" id="A0A8A9WN34"/>